<evidence type="ECO:0000256" key="1">
    <source>
        <dbReference type="SAM" id="Phobius"/>
    </source>
</evidence>
<sequence>MTGSWLGMAIELIVAGLLATTIVYCVLLNKRLTRLRSDERALKQTIGELINVTESAERAIAGLKATVRECDANLGDRIRLAERFTAEMDRQLRAGRDVVERIVQITDAARPSVMAPRPVVAPVAAPPVSIEPVAAAAPKRAEPVRIDPAKLDGFAGAGLAAFRAAAERRPMNATATLQTAQALAERTRQRAAG</sequence>
<protein>
    <recommendedName>
        <fullName evidence="2">DUF6468 domain-containing protein</fullName>
    </recommendedName>
</protein>
<accession>A0A348FX18</accession>
<dbReference type="KEGG" id="blag:BLTE_05360"/>
<feature type="transmembrane region" description="Helical" evidence="1">
    <location>
        <begin position="6"/>
        <end position="27"/>
    </location>
</feature>
<dbReference type="RefSeq" id="WP_126397389.1">
    <property type="nucleotide sequence ID" value="NZ_AP018907.1"/>
</dbReference>
<feature type="domain" description="DUF6468" evidence="2">
    <location>
        <begin position="35"/>
        <end position="110"/>
    </location>
</feature>
<evidence type="ECO:0000259" key="2">
    <source>
        <dbReference type="Pfam" id="PF20072"/>
    </source>
</evidence>
<evidence type="ECO:0000313" key="3">
    <source>
        <dbReference type="EMBL" id="BBF91851.1"/>
    </source>
</evidence>
<keyword evidence="1" id="KW-1133">Transmembrane helix</keyword>
<dbReference type="AlphaFoldDB" id="A0A348FX18"/>
<proteinExistence type="predicted"/>
<dbReference type="InterPro" id="IPR045531">
    <property type="entry name" value="DUF6468"/>
</dbReference>
<evidence type="ECO:0000313" key="4">
    <source>
        <dbReference type="Proteomes" id="UP000266934"/>
    </source>
</evidence>
<dbReference type="Proteomes" id="UP000266934">
    <property type="component" value="Chromosome"/>
</dbReference>
<gene>
    <name evidence="3" type="ORF">BLTE_05360</name>
</gene>
<dbReference type="OrthoDB" id="8005993at2"/>
<keyword evidence="1" id="KW-0472">Membrane</keyword>
<keyword evidence="4" id="KW-1185">Reference proteome</keyword>
<name>A0A348FX18_9HYPH</name>
<dbReference type="Pfam" id="PF20072">
    <property type="entry name" value="DUF6468"/>
    <property type="match status" value="1"/>
</dbReference>
<reference evidence="3 4" key="1">
    <citation type="submission" date="2018-08" db="EMBL/GenBank/DDBJ databases">
        <title>Complete genome sequencing of Blastochloris tepida GI.</title>
        <authorList>
            <person name="Tsukatani Y."/>
            <person name="Mori H."/>
        </authorList>
    </citation>
    <scope>NUCLEOTIDE SEQUENCE [LARGE SCALE GENOMIC DNA]</scope>
    <source>
        <strain evidence="3 4">GI</strain>
    </source>
</reference>
<dbReference type="EMBL" id="AP018907">
    <property type="protein sequence ID" value="BBF91851.1"/>
    <property type="molecule type" value="Genomic_DNA"/>
</dbReference>
<keyword evidence="1" id="KW-0812">Transmembrane</keyword>
<organism evidence="3 4">
    <name type="scientific">Blastochloris tepida</name>
    <dbReference type="NCBI Taxonomy" id="2233851"/>
    <lineage>
        <taxon>Bacteria</taxon>
        <taxon>Pseudomonadati</taxon>
        <taxon>Pseudomonadota</taxon>
        <taxon>Alphaproteobacteria</taxon>
        <taxon>Hyphomicrobiales</taxon>
        <taxon>Blastochloridaceae</taxon>
        <taxon>Blastochloris</taxon>
    </lineage>
</organism>